<reference evidence="1" key="1">
    <citation type="journal article" date="2014" name="Front. Microbiol.">
        <title>High frequency of phylogenetically diverse reductive dehalogenase-homologous genes in deep subseafloor sedimentary metagenomes.</title>
        <authorList>
            <person name="Kawai M."/>
            <person name="Futagami T."/>
            <person name="Toyoda A."/>
            <person name="Takaki Y."/>
            <person name="Nishi S."/>
            <person name="Hori S."/>
            <person name="Arai W."/>
            <person name="Tsubouchi T."/>
            <person name="Morono Y."/>
            <person name="Uchiyama I."/>
            <person name="Ito T."/>
            <person name="Fujiyama A."/>
            <person name="Inagaki F."/>
            <person name="Takami H."/>
        </authorList>
    </citation>
    <scope>NUCLEOTIDE SEQUENCE</scope>
    <source>
        <strain evidence="1">Expedition CK06-06</strain>
    </source>
</reference>
<evidence type="ECO:0000313" key="1">
    <source>
        <dbReference type="EMBL" id="GAH90151.1"/>
    </source>
</evidence>
<accession>X1J619</accession>
<dbReference type="AlphaFoldDB" id="X1J619"/>
<comment type="caution">
    <text evidence="1">The sequence shown here is derived from an EMBL/GenBank/DDBJ whole genome shotgun (WGS) entry which is preliminary data.</text>
</comment>
<gene>
    <name evidence="1" type="ORF">S06H3_02791</name>
</gene>
<organism evidence="1">
    <name type="scientific">marine sediment metagenome</name>
    <dbReference type="NCBI Taxonomy" id="412755"/>
    <lineage>
        <taxon>unclassified sequences</taxon>
        <taxon>metagenomes</taxon>
        <taxon>ecological metagenomes</taxon>
    </lineage>
</organism>
<proteinExistence type="predicted"/>
<sequence>MVQGKNHSQRRQVQHIFRCRPFCCWGIANLHAVTGTLTPDASCNYTTAGWLNGKGYARREDGLFYIWWDGIDTWTISAVLGTQGTEYWTRTDPNIVGVYEIGGDAIGEATVAEGTHP</sequence>
<protein>
    <submittedName>
        <fullName evidence="1">Uncharacterized protein</fullName>
    </submittedName>
</protein>
<dbReference type="EMBL" id="BARV01000845">
    <property type="protein sequence ID" value="GAH90151.1"/>
    <property type="molecule type" value="Genomic_DNA"/>
</dbReference>
<name>X1J619_9ZZZZ</name>